<dbReference type="Proteomes" id="UP000008461">
    <property type="component" value="Chromosome"/>
</dbReference>
<dbReference type="InterPro" id="IPR029068">
    <property type="entry name" value="Glyas_Bleomycin-R_OHBP_Dase"/>
</dbReference>
<keyword evidence="3" id="KW-1185">Reference proteome</keyword>
<evidence type="ECO:0000313" key="3">
    <source>
        <dbReference type="Proteomes" id="UP000008461"/>
    </source>
</evidence>
<dbReference type="Gene3D" id="3.10.180.10">
    <property type="entry name" value="2,3-Dihydroxybiphenyl 1,2-Dioxygenase, domain 1"/>
    <property type="match status" value="1"/>
</dbReference>
<dbReference type="eggNOG" id="COG0346">
    <property type="taxonomic scope" value="Bacteria"/>
</dbReference>
<gene>
    <name evidence="2" type="ordered locus">Halhy_0976</name>
</gene>
<evidence type="ECO:0000313" key="2">
    <source>
        <dbReference type="EMBL" id="AEE48875.1"/>
    </source>
</evidence>
<dbReference type="PROSITE" id="PS51819">
    <property type="entry name" value="VOC"/>
    <property type="match status" value="1"/>
</dbReference>
<dbReference type="InterPro" id="IPR004360">
    <property type="entry name" value="Glyas_Fos-R_dOase_dom"/>
</dbReference>
<dbReference type="Pfam" id="PF00903">
    <property type="entry name" value="Glyoxalase"/>
    <property type="match status" value="1"/>
</dbReference>
<dbReference type="KEGG" id="hhy:Halhy_0976"/>
<organism evidence="2 3">
    <name type="scientific">Haliscomenobacter hydrossis (strain ATCC 27775 / DSM 1100 / LMG 10767 / O)</name>
    <dbReference type="NCBI Taxonomy" id="760192"/>
    <lineage>
        <taxon>Bacteria</taxon>
        <taxon>Pseudomonadati</taxon>
        <taxon>Bacteroidota</taxon>
        <taxon>Saprospiria</taxon>
        <taxon>Saprospirales</taxon>
        <taxon>Haliscomenobacteraceae</taxon>
        <taxon>Haliscomenobacter</taxon>
    </lineage>
</organism>
<dbReference type="InterPro" id="IPR037523">
    <property type="entry name" value="VOC_core"/>
</dbReference>
<evidence type="ECO:0000259" key="1">
    <source>
        <dbReference type="PROSITE" id="PS51819"/>
    </source>
</evidence>
<dbReference type="HOGENOM" id="CLU_046006_9_2_10"/>
<dbReference type="EMBL" id="CP002691">
    <property type="protein sequence ID" value="AEE48875.1"/>
    <property type="molecule type" value="Genomic_DNA"/>
</dbReference>
<protein>
    <submittedName>
        <fullName evidence="2">Glyoxalase/bleomycin resistance protein/dioxygenase</fullName>
    </submittedName>
</protein>
<accession>F4KP81</accession>
<sequence length="129" mass="14127">MPINIQTPGIHHIALRCTDLERSKAFYHGTLGFPIALEVPNLFIFVAGGTFIGVRGPAEEEGAKVFSPFNVGIDHLALGCTDEGELQRVAKALSEANVENTGVKFDATLGKNYVAFKDPDRIAWEYYMV</sequence>
<proteinExistence type="predicted"/>
<reference key="2">
    <citation type="submission" date="2011-04" db="EMBL/GenBank/DDBJ databases">
        <title>Complete sequence of chromosome of Haliscomenobacter hydrossis DSM 1100.</title>
        <authorList>
            <consortium name="US DOE Joint Genome Institute (JGI-PGF)"/>
            <person name="Lucas S."/>
            <person name="Han J."/>
            <person name="Lapidus A."/>
            <person name="Bruce D."/>
            <person name="Goodwin L."/>
            <person name="Pitluck S."/>
            <person name="Peters L."/>
            <person name="Kyrpides N."/>
            <person name="Mavromatis K."/>
            <person name="Ivanova N."/>
            <person name="Ovchinnikova G."/>
            <person name="Pagani I."/>
            <person name="Daligault H."/>
            <person name="Detter J.C."/>
            <person name="Han C."/>
            <person name="Land M."/>
            <person name="Hauser L."/>
            <person name="Markowitz V."/>
            <person name="Cheng J.-F."/>
            <person name="Hugenholtz P."/>
            <person name="Woyke T."/>
            <person name="Wu D."/>
            <person name="Verbarg S."/>
            <person name="Frueling A."/>
            <person name="Brambilla E."/>
            <person name="Klenk H.-P."/>
            <person name="Eisen J.A."/>
        </authorList>
    </citation>
    <scope>NUCLEOTIDE SEQUENCE</scope>
    <source>
        <strain>DSM 1100</strain>
    </source>
</reference>
<dbReference type="SUPFAM" id="SSF54593">
    <property type="entry name" value="Glyoxalase/Bleomycin resistance protein/Dihydroxybiphenyl dioxygenase"/>
    <property type="match status" value="1"/>
</dbReference>
<dbReference type="OrthoDB" id="192739at2"/>
<reference evidence="2 3" key="1">
    <citation type="journal article" date="2011" name="Stand. Genomic Sci.">
        <title>Complete genome sequence of Haliscomenobacter hydrossis type strain (O).</title>
        <authorList>
            <consortium name="US DOE Joint Genome Institute (JGI-PGF)"/>
            <person name="Daligault H."/>
            <person name="Lapidus A."/>
            <person name="Zeytun A."/>
            <person name="Nolan M."/>
            <person name="Lucas S."/>
            <person name="Del Rio T.G."/>
            <person name="Tice H."/>
            <person name="Cheng J.F."/>
            <person name="Tapia R."/>
            <person name="Han C."/>
            <person name="Goodwin L."/>
            <person name="Pitluck S."/>
            <person name="Liolios K."/>
            <person name="Pagani I."/>
            <person name="Ivanova N."/>
            <person name="Huntemann M."/>
            <person name="Mavromatis K."/>
            <person name="Mikhailova N."/>
            <person name="Pati A."/>
            <person name="Chen A."/>
            <person name="Palaniappan K."/>
            <person name="Land M."/>
            <person name="Hauser L."/>
            <person name="Brambilla E.M."/>
            <person name="Rohde M."/>
            <person name="Verbarg S."/>
            <person name="Goker M."/>
            <person name="Bristow J."/>
            <person name="Eisen J.A."/>
            <person name="Markowitz V."/>
            <person name="Hugenholtz P."/>
            <person name="Kyrpides N.C."/>
            <person name="Klenk H.P."/>
            <person name="Woyke T."/>
        </authorList>
    </citation>
    <scope>NUCLEOTIDE SEQUENCE [LARGE SCALE GENOMIC DNA]</scope>
    <source>
        <strain evidence="3">ATCC 27775 / DSM 1100 / LMG 10767 / O</strain>
    </source>
</reference>
<dbReference type="AlphaFoldDB" id="F4KP81"/>
<feature type="domain" description="VOC" evidence="1">
    <location>
        <begin position="9"/>
        <end position="129"/>
    </location>
</feature>
<name>F4KP81_HALH1</name>
<dbReference type="STRING" id="760192.Halhy_0976"/>
<dbReference type="RefSeq" id="WP_013763433.1">
    <property type="nucleotide sequence ID" value="NC_015510.1"/>
</dbReference>